<comment type="similarity">
    <text evidence="2">Belongs to the bacterial solute-binding protein 5 family.</text>
</comment>
<evidence type="ECO:0000256" key="3">
    <source>
        <dbReference type="SAM" id="SignalP"/>
    </source>
</evidence>
<sequence>MPKLSYSTVFTASLLATTAMSDQCPTVASPSGIAHHGLDQVELSAFEAQTGDSLTFHDNPNLEKLVNRGPLPPVSERLPAEPLVILPYEDCGTYGGEMRYLARKLESNTSEGLSWRQVQLVRVDDDLRTIKPDVAKSWAWNHDYTEITFTLRKGHKWSDGTPFTAHDVAFWLNDLINNEELYPTTRAPWSVGSRAEVIDEVTVKFVFDVPQPNLLEHLVTQGQFYAAFAPKHALIPFHGDFAEDADAKAQAAGHNTWADWFRLRWGHWMDRTTHSALGLEVPTLESHIMVTAPEETHRDFVPNPYYHHVDSAGQQLPYVDRHRERFIDPSLYVIEIINGNVDQKSLGPIESYSALKENEAGGIYKVILPEGNKGPYIAFNQTHQDPAVRAIYADVRFRQAMSMAIDRDEVSETLFLGLGTPGSALPHGTPTEKPGDQMHFSGFDPEAAGQLLDEMGMKMGPDGFRLRPDGEPFSIIWEYSTQFTGAPDFPTLVAEMWRSVGIDTQLREISSVDLGDKGRANALDITMIYDQPTYPVLAGGVDTLVPPFHINDPLMGVPWMDWINTNGSQGEEPPAWINDLVALGPEMAREAPGSEAWNAALDKITDIHREQMPIIGIFSSLPRVSVINKDLKNVPEITTIGNTSYTGYLQPWRVDQWYYPAD</sequence>
<dbReference type="Gene3D" id="3.40.190.10">
    <property type="entry name" value="Periplasmic binding protein-like II"/>
    <property type="match status" value="1"/>
</dbReference>
<dbReference type="AlphaFoldDB" id="A0A1W2EL13"/>
<feature type="chain" id="PRO_5012845621" evidence="3">
    <location>
        <begin position="22"/>
        <end position="662"/>
    </location>
</feature>
<organism evidence="5 6">
    <name type="scientific">Primorskyibacter flagellatus</name>
    <dbReference type="NCBI Taxonomy" id="1387277"/>
    <lineage>
        <taxon>Bacteria</taxon>
        <taxon>Pseudomonadati</taxon>
        <taxon>Pseudomonadota</taxon>
        <taxon>Alphaproteobacteria</taxon>
        <taxon>Rhodobacterales</taxon>
        <taxon>Roseobacteraceae</taxon>
        <taxon>Primorskyibacter</taxon>
    </lineage>
</organism>
<evidence type="ECO:0000256" key="1">
    <source>
        <dbReference type="ARBA" id="ARBA00004418"/>
    </source>
</evidence>
<evidence type="ECO:0000313" key="5">
    <source>
        <dbReference type="EMBL" id="SMD10335.1"/>
    </source>
</evidence>
<dbReference type="CDD" id="cd08500">
    <property type="entry name" value="PBP2_NikA_DppA_OppA_like_4"/>
    <property type="match status" value="1"/>
</dbReference>
<dbReference type="Pfam" id="PF00496">
    <property type="entry name" value="SBP_bac_5"/>
    <property type="match status" value="2"/>
</dbReference>
<dbReference type="EMBL" id="FWYD01000032">
    <property type="protein sequence ID" value="SMD10335.1"/>
    <property type="molecule type" value="Genomic_DNA"/>
</dbReference>
<dbReference type="RefSeq" id="WP_157960661.1">
    <property type="nucleotide sequence ID" value="NZ_FWYD01000032.1"/>
</dbReference>
<name>A0A1W2EL13_9RHOB</name>
<dbReference type="SUPFAM" id="SSF53850">
    <property type="entry name" value="Periplasmic binding protein-like II"/>
    <property type="match status" value="1"/>
</dbReference>
<protein>
    <submittedName>
        <fullName evidence="5">Peptide/nickel transport system substrate-binding protein</fullName>
    </submittedName>
</protein>
<dbReference type="Proteomes" id="UP000192330">
    <property type="component" value="Unassembled WGS sequence"/>
</dbReference>
<dbReference type="Gene3D" id="3.10.105.10">
    <property type="entry name" value="Dipeptide-binding Protein, Domain 3"/>
    <property type="match status" value="1"/>
</dbReference>
<evidence type="ECO:0000313" key="6">
    <source>
        <dbReference type="Proteomes" id="UP000192330"/>
    </source>
</evidence>
<dbReference type="GO" id="GO:1904680">
    <property type="term" value="F:peptide transmembrane transporter activity"/>
    <property type="evidence" value="ECO:0007669"/>
    <property type="project" value="TreeGrafter"/>
</dbReference>
<gene>
    <name evidence="5" type="ORF">SAMN06295998_1326</name>
</gene>
<dbReference type="InterPro" id="IPR000914">
    <property type="entry name" value="SBP_5_dom"/>
</dbReference>
<evidence type="ECO:0000256" key="2">
    <source>
        <dbReference type="ARBA" id="ARBA00005695"/>
    </source>
</evidence>
<reference evidence="5 6" key="1">
    <citation type="submission" date="2017-04" db="EMBL/GenBank/DDBJ databases">
        <authorList>
            <person name="Afonso C.L."/>
            <person name="Miller P.J."/>
            <person name="Scott M.A."/>
            <person name="Spackman E."/>
            <person name="Goraichik I."/>
            <person name="Dimitrov K.M."/>
            <person name="Suarez D.L."/>
            <person name="Swayne D.E."/>
        </authorList>
    </citation>
    <scope>NUCLEOTIDE SEQUENCE [LARGE SCALE GENOMIC DNA]</scope>
    <source>
        <strain evidence="5 6">CGMCC 1.12644</strain>
    </source>
</reference>
<accession>A0A1W2EL13</accession>
<feature type="signal peptide" evidence="3">
    <location>
        <begin position="1"/>
        <end position="21"/>
    </location>
</feature>
<evidence type="ECO:0000259" key="4">
    <source>
        <dbReference type="Pfam" id="PF00496"/>
    </source>
</evidence>
<dbReference type="STRING" id="1387277.SAMN06295998_1326"/>
<feature type="domain" description="Solute-binding protein family 5" evidence="4">
    <location>
        <begin position="300"/>
        <end position="539"/>
    </location>
</feature>
<keyword evidence="3" id="KW-0732">Signal</keyword>
<comment type="subcellular location">
    <subcellularLocation>
        <location evidence="1">Periplasm</location>
    </subcellularLocation>
</comment>
<dbReference type="GO" id="GO:0015833">
    <property type="term" value="P:peptide transport"/>
    <property type="evidence" value="ECO:0007669"/>
    <property type="project" value="TreeGrafter"/>
</dbReference>
<feature type="domain" description="Solute-binding protein family 5" evidence="4">
    <location>
        <begin position="129"/>
        <end position="227"/>
    </location>
</feature>
<dbReference type="InterPro" id="IPR039424">
    <property type="entry name" value="SBP_5"/>
</dbReference>
<keyword evidence="6" id="KW-1185">Reference proteome</keyword>
<dbReference type="PANTHER" id="PTHR30290">
    <property type="entry name" value="PERIPLASMIC BINDING COMPONENT OF ABC TRANSPORTER"/>
    <property type="match status" value="1"/>
</dbReference>
<proteinExistence type="inferred from homology"/>
<dbReference type="PANTHER" id="PTHR30290:SF62">
    <property type="entry name" value="OLIGOPEPTIDE ABC TRANSPORTER, PERIPLASMIC OLIGOPEPTIDE-BINDING PROTEIN"/>
    <property type="match status" value="1"/>
</dbReference>